<accession>A0AA39KPS6</accession>
<evidence type="ECO:0000313" key="2">
    <source>
        <dbReference type="EMBL" id="KAK0169227.1"/>
    </source>
</evidence>
<feature type="region of interest" description="Disordered" evidence="1">
    <location>
        <begin position="38"/>
        <end position="116"/>
    </location>
</feature>
<reference evidence="2" key="1">
    <citation type="journal article" date="2023" name="bioRxiv">
        <title>Scaffold-level genome assemblies of two parasitoid biocontrol wasps reveal the parthenogenesis mechanism and an associated novel virus.</title>
        <authorList>
            <person name="Inwood S."/>
            <person name="Skelly J."/>
            <person name="Guhlin J."/>
            <person name="Harrop T."/>
            <person name="Goldson S."/>
            <person name="Dearden P."/>
        </authorList>
    </citation>
    <scope>NUCLEOTIDE SEQUENCE</scope>
    <source>
        <strain evidence="2">Irish</strain>
        <tissue evidence="2">Whole body</tissue>
    </source>
</reference>
<sequence>ITNKMNDANATICWKRKLKLIVELLNTIRDLDIENLVQSTIPSNGPGPSSSLPPASPTPSIPRSPPPSLPRSPTPSLPRSPTPATPSISPFFQENRPKRWARRRGRQYRTPYWLND</sequence>
<dbReference type="AlphaFoldDB" id="A0AA39KPS6"/>
<organism evidence="2 3">
    <name type="scientific">Microctonus aethiopoides</name>
    <dbReference type="NCBI Taxonomy" id="144406"/>
    <lineage>
        <taxon>Eukaryota</taxon>
        <taxon>Metazoa</taxon>
        <taxon>Ecdysozoa</taxon>
        <taxon>Arthropoda</taxon>
        <taxon>Hexapoda</taxon>
        <taxon>Insecta</taxon>
        <taxon>Pterygota</taxon>
        <taxon>Neoptera</taxon>
        <taxon>Endopterygota</taxon>
        <taxon>Hymenoptera</taxon>
        <taxon>Apocrita</taxon>
        <taxon>Ichneumonoidea</taxon>
        <taxon>Braconidae</taxon>
        <taxon>Euphorinae</taxon>
        <taxon>Microctonus</taxon>
    </lineage>
</organism>
<keyword evidence="3" id="KW-1185">Reference proteome</keyword>
<name>A0AA39KPS6_9HYME</name>
<proteinExistence type="predicted"/>
<gene>
    <name evidence="2" type="ORF">PV328_012314</name>
</gene>
<feature type="non-terminal residue" evidence="2">
    <location>
        <position position="1"/>
    </location>
</feature>
<reference evidence="2" key="2">
    <citation type="submission" date="2023-03" db="EMBL/GenBank/DDBJ databases">
        <authorList>
            <person name="Inwood S.N."/>
            <person name="Skelly J.G."/>
            <person name="Guhlin J."/>
            <person name="Harrop T.W.R."/>
            <person name="Goldson S.G."/>
            <person name="Dearden P.K."/>
        </authorList>
    </citation>
    <scope>NUCLEOTIDE SEQUENCE</scope>
    <source>
        <strain evidence="2">Irish</strain>
        <tissue evidence="2">Whole body</tissue>
    </source>
</reference>
<evidence type="ECO:0000313" key="3">
    <source>
        <dbReference type="Proteomes" id="UP001168990"/>
    </source>
</evidence>
<comment type="caution">
    <text evidence="2">The sequence shown here is derived from an EMBL/GenBank/DDBJ whole genome shotgun (WGS) entry which is preliminary data.</text>
</comment>
<dbReference type="Proteomes" id="UP001168990">
    <property type="component" value="Unassembled WGS sequence"/>
</dbReference>
<protein>
    <submittedName>
        <fullName evidence="2">Uncharacterized protein</fullName>
    </submittedName>
</protein>
<feature type="non-terminal residue" evidence="2">
    <location>
        <position position="116"/>
    </location>
</feature>
<feature type="compositionally biased region" description="Basic residues" evidence="1">
    <location>
        <begin position="98"/>
        <end position="107"/>
    </location>
</feature>
<feature type="compositionally biased region" description="Low complexity" evidence="1">
    <location>
        <begin position="39"/>
        <end position="53"/>
    </location>
</feature>
<feature type="compositionally biased region" description="Pro residues" evidence="1">
    <location>
        <begin position="54"/>
        <end position="84"/>
    </location>
</feature>
<dbReference type="EMBL" id="JAQQBS010000926">
    <property type="protein sequence ID" value="KAK0169227.1"/>
    <property type="molecule type" value="Genomic_DNA"/>
</dbReference>
<evidence type="ECO:0000256" key="1">
    <source>
        <dbReference type="SAM" id="MobiDB-lite"/>
    </source>
</evidence>